<protein>
    <submittedName>
        <fullName evidence="2">YbaK/EbsC family protein</fullName>
    </submittedName>
</protein>
<dbReference type="OrthoDB" id="27691at2157"/>
<keyword evidence="3" id="KW-1185">Reference proteome</keyword>
<dbReference type="InterPro" id="IPR036754">
    <property type="entry name" value="YbaK/aa-tRNA-synt-asso_dom_sf"/>
</dbReference>
<sequence length="157" mass="16421">MHERAREFAETARDRHGFDPDVREFDAGTRTAEDAAAAIGCRVAQIASSLAVTDGTDVAVVVTSGANRLDTDRVADVLGWETADLADPEEVRAATGWAIGGVPPFAHARPLRVLVDESLLAFDEVWAAAGTPDAVFPVDPERLVALADAESAAVAAA</sequence>
<dbReference type="PANTHER" id="PTHR30411:SF1">
    <property type="entry name" value="CYTOPLASMIC PROTEIN"/>
    <property type="match status" value="1"/>
</dbReference>
<dbReference type="Pfam" id="PF04073">
    <property type="entry name" value="tRNA_edit"/>
    <property type="match status" value="1"/>
</dbReference>
<dbReference type="SUPFAM" id="SSF55826">
    <property type="entry name" value="YbaK/ProRS associated domain"/>
    <property type="match status" value="1"/>
</dbReference>
<reference evidence="2 3" key="1">
    <citation type="submission" date="2018-06" db="EMBL/GenBank/DDBJ databases">
        <title>Natronomonas sp. F16-60 a new haloarchaeon isolated from a solar saltern of Isla Cristina, Huelva, Spain.</title>
        <authorList>
            <person name="Duran-Viseras A."/>
            <person name="Sanchez-Porro C."/>
            <person name="Ventosa A."/>
        </authorList>
    </citation>
    <scope>NUCLEOTIDE SEQUENCE [LARGE SCALE GENOMIC DNA]</scope>
    <source>
        <strain evidence="2 3">F16-60</strain>
    </source>
</reference>
<dbReference type="Gene3D" id="3.90.960.10">
    <property type="entry name" value="YbaK/aminoacyl-tRNA synthetase-associated domain"/>
    <property type="match status" value="1"/>
</dbReference>
<organism evidence="2 3">
    <name type="scientific">Haloglomus irregulare</name>
    <dbReference type="NCBI Taxonomy" id="2234134"/>
    <lineage>
        <taxon>Archaea</taxon>
        <taxon>Methanobacteriati</taxon>
        <taxon>Methanobacteriota</taxon>
        <taxon>Stenosarchaea group</taxon>
        <taxon>Halobacteria</taxon>
        <taxon>Halobacteriales</taxon>
        <taxon>Natronomonadaceae</taxon>
        <taxon>Haloglomus</taxon>
    </lineage>
</organism>
<evidence type="ECO:0000259" key="1">
    <source>
        <dbReference type="Pfam" id="PF04073"/>
    </source>
</evidence>
<comment type="caution">
    <text evidence="2">The sequence shown here is derived from an EMBL/GenBank/DDBJ whole genome shotgun (WGS) entry which is preliminary data.</text>
</comment>
<name>A0A554NAK0_9EURY</name>
<dbReference type="InParanoid" id="A0A554NAK0"/>
<dbReference type="Proteomes" id="UP000319894">
    <property type="component" value="Unassembled WGS sequence"/>
</dbReference>
<dbReference type="RefSeq" id="WP_144261879.1">
    <property type="nucleotide sequence ID" value="NZ_QMDX01000004.1"/>
</dbReference>
<dbReference type="GO" id="GO:0002161">
    <property type="term" value="F:aminoacyl-tRNA deacylase activity"/>
    <property type="evidence" value="ECO:0007669"/>
    <property type="project" value="InterPro"/>
</dbReference>
<dbReference type="EMBL" id="QMDX01000004">
    <property type="protein sequence ID" value="TSD14426.1"/>
    <property type="molecule type" value="Genomic_DNA"/>
</dbReference>
<dbReference type="PANTHER" id="PTHR30411">
    <property type="entry name" value="CYTOPLASMIC PROTEIN"/>
    <property type="match status" value="1"/>
</dbReference>
<dbReference type="InterPro" id="IPR007214">
    <property type="entry name" value="YbaK/aa-tRNA-synth-assoc-dom"/>
</dbReference>
<accession>A0A554NAK0</accession>
<evidence type="ECO:0000313" key="3">
    <source>
        <dbReference type="Proteomes" id="UP000319894"/>
    </source>
</evidence>
<dbReference type="CDD" id="cd04333">
    <property type="entry name" value="ProX_deacylase"/>
    <property type="match status" value="1"/>
</dbReference>
<gene>
    <name evidence="2" type="ORF">DP107_09325</name>
</gene>
<proteinExistence type="predicted"/>
<feature type="domain" description="YbaK/aminoacyl-tRNA synthetase-associated" evidence="1">
    <location>
        <begin position="28"/>
        <end position="144"/>
    </location>
</feature>
<dbReference type="AlphaFoldDB" id="A0A554NAK0"/>
<evidence type="ECO:0000313" key="2">
    <source>
        <dbReference type="EMBL" id="TSD14426.1"/>
    </source>
</evidence>